<evidence type="ECO:0000259" key="14">
    <source>
        <dbReference type="PROSITE" id="PS50968"/>
    </source>
</evidence>
<feature type="domain" description="Lipoyl-binding" evidence="14">
    <location>
        <begin position="631"/>
        <end position="709"/>
    </location>
</feature>
<dbReference type="SUPFAM" id="SSF51246">
    <property type="entry name" value="Rudiment single hybrid motif"/>
    <property type="match status" value="1"/>
</dbReference>
<sequence>MFSKILIANRGEIACRVAATAKRMGVRTVAVYSDADRYAKHVSACDEAVYLGGSAPKDSYLKGDLLIKIAQETGAEAIHPGYGFLSENASFAKACEEAGIVFIGPSASAITAMGLKSESKQLMETAGVPLIPGYHGDNQDPEFLHKEADKIGYPLLIKASSGGGGKGMRLVERSEDFISLLDSCRREAITSFGNDAVLIEKYALNPRHIEIQVFGDSHGNYVHLFERDCSVQRRHQKVLEEAPAPGVDEAMRQAMGTAAINAARAVNYVGAGTVEFIVEQRPSSDGKVEMGFYFMEMNTRLQVEHPVTEAITGMDLVEWQLLVAAGGEIPVKQQDLTINGHAIEARICAENPDNEFLPATGTLFTYRKPEHTKFNVGAIRVDDGVEEGDVISPFYDSMIAKLIVHAPTREQALAKLDQALAQTRIVGLPNNVAFLRHVLATESFSQAKLDTALIEREKEVLFNQQPLSLPLMVASAVVNKLNSEQQATSDNNHTQSNDPFSKLGGWRGFSDYQRQFELLLSQGEQEQSYLATISNVKAGGAQSSDSKGSQVFDLTLKLVNKDEQPQAQAQAQASDSVLYNGNIEYSTGDADSYVLWLDGQRKKLQSWVENEKVHIFSDEGSGSITLIDPMAHVEGDTQAAGSLKSPMPGQVVAFKVAAGDVVKRGQALAVIEAMKIEHTINAPTDGIVAELLFAPGDLVADGDELLTLETEPA</sequence>
<dbReference type="GO" id="GO:0005524">
    <property type="term" value="F:ATP binding"/>
    <property type="evidence" value="ECO:0007669"/>
    <property type="project" value="UniProtKB-UniRule"/>
</dbReference>
<dbReference type="FunFam" id="3.30.470.20:FF:000028">
    <property type="entry name" value="Methylcrotonoyl-CoA carboxylase subunit alpha, mitochondrial"/>
    <property type="match status" value="1"/>
</dbReference>
<proteinExistence type="predicted"/>
<dbReference type="PROSITE" id="PS50979">
    <property type="entry name" value="BC"/>
    <property type="match status" value="1"/>
</dbReference>
<dbReference type="FunFam" id="3.30.1490.20:FF:000003">
    <property type="entry name" value="acetyl-CoA carboxylase isoform X1"/>
    <property type="match status" value="1"/>
</dbReference>
<dbReference type="InterPro" id="IPR005481">
    <property type="entry name" value="BC-like_N"/>
</dbReference>
<organism evidence="17 18">
    <name type="scientific">Psychrobacter phenylpyruvicus</name>
    <dbReference type="NCBI Taxonomy" id="29432"/>
    <lineage>
        <taxon>Bacteria</taxon>
        <taxon>Pseudomonadati</taxon>
        <taxon>Pseudomonadota</taxon>
        <taxon>Gammaproteobacteria</taxon>
        <taxon>Moraxellales</taxon>
        <taxon>Moraxellaceae</taxon>
        <taxon>Psychrobacter</taxon>
    </lineage>
</organism>
<dbReference type="FunFam" id="2.40.50.100:FF:000003">
    <property type="entry name" value="Acetyl-CoA carboxylase biotin carboxyl carrier protein"/>
    <property type="match status" value="1"/>
</dbReference>
<dbReference type="SUPFAM" id="SSF52440">
    <property type="entry name" value="PreATP-grasp domain"/>
    <property type="match status" value="1"/>
</dbReference>
<dbReference type="PROSITE" id="PS50975">
    <property type="entry name" value="ATP_GRASP"/>
    <property type="match status" value="1"/>
</dbReference>
<evidence type="ECO:0000256" key="5">
    <source>
        <dbReference type="ARBA" id="ARBA00017242"/>
    </source>
</evidence>
<dbReference type="Gene3D" id="2.40.50.100">
    <property type="match status" value="1"/>
</dbReference>
<dbReference type="Pfam" id="PF02786">
    <property type="entry name" value="CPSase_L_D2"/>
    <property type="match status" value="1"/>
</dbReference>
<dbReference type="Pfam" id="PF00364">
    <property type="entry name" value="Biotin_lipoyl"/>
    <property type="match status" value="1"/>
</dbReference>
<dbReference type="CDD" id="cd06850">
    <property type="entry name" value="biotinyl_domain"/>
    <property type="match status" value="1"/>
</dbReference>
<dbReference type="GO" id="GO:0004075">
    <property type="term" value="F:biotin carboxylase activity"/>
    <property type="evidence" value="ECO:0007669"/>
    <property type="project" value="UniProtKB-EC"/>
</dbReference>
<protein>
    <recommendedName>
        <fullName evidence="5">Biotin carboxylase</fullName>
    </recommendedName>
    <alternativeName>
        <fullName evidence="11">Acetyl-coenzyme A carboxylase biotin carboxylase subunit A</fullName>
    </alternativeName>
</protein>
<evidence type="ECO:0000256" key="9">
    <source>
        <dbReference type="ARBA" id="ARBA00022946"/>
    </source>
</evidence>
<dbReference type="PANTHER" id="PTHR18866:SF33">
    <property type="entry name" value="METHYLCROTONOYL-COA CARBOXYLASE SUBUNIT ALPHA, MITOCHONDRIAL-RELATED"/>
    <property type="match status" value="1"/>
</dbReference>
<dbReference type="Gene3D" id="3.30.470.20">
    <property type="entry name" value="ATP-grasp fold, B domain"/>
    <property type="match status" value="1"/>
</dbReference>
<evidence type="ECO:0000259" key="16">
    <source>
        <dbReference type="PROSITE" id="PS50979"/>
    </source>
</evidence>
<evidence type="ECO:0000313" key="17">
    <source>
        <dbReference type="EMBL" id="SUD89891.1"/>
    </source>
</evidence>
<evidence type="ECO:0000256" key="6">
    <source>
        <dbReference type="ARBA" id="ARBA00022598"/>
    </source>
</evidence>
<feature type="domain" description="Biotin carboxylation" evidence="16">
    <location>
        <begin position="1"/>
        <end position="459"/>
    </location>
</feature>
<dbReference type="InterPro" id="IPR016185">
    <property type="entry name" value="PreATP-grasp_dom_sf"/>
</dbReference>
<comment type="pathway">
    <text evidence="3">Lipid metabolism; malonyl-CoA biosynthesis; malonyl-CoA from acetyl-CoA: step 1/1.</text>
</comment>
<dbReference type="InterPro" id="IPR005482">
    <property type="entry name" value="Biotin_COase_C"/>
</dbReference>
<evidence type="ECO:0000256" key="3">
    <source>
        <dbReference type="ARBA" id="ARBA00004956"/>
    </source>
</evidence>
<dbReference type="FunFam" id="3.40.50.20:FF:000010">
    <property type="entry name" value="Propionyl-CoA carboxylase subunit alpha"/>
    <property type="match status" value="1"/>
</dbReference>
<comment type="function">
    <text evidence="2">This protein is a component of the acetyl coenzyme A carboxylase complex; first, biotin carboxylase catalyzes the carboxylation of the carrier protein and then the transcarboxylase transfers the carboxyl group to form malonyl-CoA.</text>
</comment>
<evidence type="ECO:0000256" key="1">
    <source>
        <dbReference type="ARBA" id="ARBA00001953"/>
    </source>
</evidence>
<dbReference type="EMBL" id="UGVC01000001">
    <property type="protein sequence ID" value="SUD89891.1"/>
    <property type="molecule type" value="Genomic_DNA"/>
</dbReference>
<keyword evidence="10" id="KW-0092">Biotin</keyword>
<feature type="domain" description="ATP-grasp" evidence="15">
    <location>
        <begin position="120"/>
        <end position="325"/>
    </location>
</feature>
<evidence type="ECO:0000256" key="8">
    <source>
        <dbReference type="ARBA" id="ARBA00022840"/>
    </source>
</evidence>
<keyword evidence="18" id="KW-1185">Reference proteome</keyword>
<dbReference type="PROSITE" id="PS00867">
    <property type="entry name" value="CPSASE_2"/>
    <property type="match status" value="1"/>
</dbReference>
<dbReference type="Pfam" id="PF02785">
    <property type="entry name" value="Biotin_carb_C"/>
    <property type="match status" value="1"/>
</dbReference>
<dbReference type="AlphaFoldDB" id="A0A379LHG3"/>
<dbReference type="PANTHER" id="PTHR18866">
    <property type="entry name" value="CARBOXYLASE:PYRUVATE/ACETYL-COA/PROPIONYL-COA CARBOXYLASE"/>
    <property type="match status" value="1"/>
</dbReference>
<dbReference type="InterPro" id="IPR011054">
    <property type="entry name" value="Rudment_hybrid_motif"/>
</dbReference>
<dbReference type="STRING" id="1123034.GCA_000685805_01096"/>
<keyword evidence="6" id="KW-0436">Ligase</keyword>
<dbReference type="InterPro" id="IPR000089">
    <property type="entry name" value="Biotin_lipoyl"/>
</dbReference>
<dbReference type="RefSeq" id="WP_028858672.1">
    <property type="nucleotide sequence ID" value="NZ_CAJHAQ010000001.1"/>
</dbReference>
<evidence type="ECO:0000256" key="4">
    <source>
        <dbReference type="ARBA" id="ARBA00011750"/>
    </source>
</evidence>
<accession>A0A379LHG3</accession>
<evidence type="ECO:0000256" key="7">
    <source>
        <dbReference type="ARBA" id="ARBA00022741"/>
    </source>
</evidence>
<dbReference type="SUPFAM" id="SSF51230">
    <property type="entry name" value="Single hybrid motif"/>
    <property type="match status" value="1"/>
</dbReference>
<dbReference type="InterPro" id="IPR011053">
    <property type="entry name" value="Single_hybrid_motif"/>
</dbReference>
<comment type="catalytic activity">
    <reaction evidence="12">
        <text>N(6)-biotinyl-L-lysyl-[protein] + hydrogencarbonate + ATP = N(6)-carboxybiotinyl-L-lysyl-[protein] + ADP + phosphate + H(+)</text>
        <dbReference type="Rhea" id="RHEA:13501"/>
        <dbReference type="Rhea" id="RHEA-COMP:10505"/>
        <dbReference type="Rhea" id="RHEA-COMP:10506"/>
        <dbReference type="ChEBI" id="CHEBI:15378"/>
        <dbReference type="ChEBI" id="CHEBI:17544"/>
        <dbReference type="ChEBI" id="CHEBI:30616"/>
        <dbReference type="ChEBI" id="CHEBI:43474"/>
        <dbReference type="ChEBI" id="CHEBI:83144"/>
        <dbReference type="ChEBI" id="CHEBI:83145"/>
        <dbReference type="ChEBI" id="CHEBI:456216"/>
        <dbReference type="EC" id="6.3.4.14"/>
    </reaction>
</comment>
<dbReference type="GO" id="GO:0046872">
    <property type="term" value="F:metal ion binding"/>
    <property type="evidence" value="ECO:0007669"/>
    <property type="project" value="InterPro"/>
</dbReference>
<evidence type="ECO:0000256" key="12">
    <source>
        <dbReference type="ARBA" id="ARBA00048600"/>
    </source>
</evidence>
<evidence type="ECO:0000256" key="10">
    <source>
        <dbReference type="ARBA" id="ARBA00023267"/>
    </source>
</evidence>
<keyword evidence="7 13" id="KW-0547">Nucleotide-binding</keyword>
<dbReference type="InterPro" id="IPR050856">
    <property type="entry name" value="Biotin_carboxylase_complex"/>
</dbReference>
<dbReference type="InterPro" id="IPR011764">
    <property type="entry name" value="Biotin_carboxylation_dom"/>
</dbReference>
<evidence type="ECO:0000259" key="15">
    <source>
        <dbReference type="PROSITE" id="PS50975"/>
    </source>
</evidence>
<dbReference type="PROSITE" id="PS50968">
    <property type="entry name" value="BIOTINYL_LIPOYL"/>
    <property type="match status" value="1"/>
</dbReference>
<comment type="cofactor">
    <cofactor evidence="1">
        <name>biotin</name>
        <dbReference type="ChEBI" id="CHEBI:57586"/>
    </cofactor>
</comment>
<evidence type="ECO:0000313" key="18">
    <source>
        <dbReference type="Proteomes" id="UP000254123"/>
    </source>
</evidence>
<gene>
    <name evidence="17" type="primary">accA1</name>
    <name evidence="17" type="ORF">NCTC10526_00197</name>
</gene>
<keyword evidence="8 13" id="KW-0067">ATP-binding</keyword>
<dbReference type="InterPro" id="IPR011761">
    <property type="entry name" value="ATP-grasp"/>
</dbReference>
<name>A0A379LHG3_9GAMM</name>
<evidence type="ECO:0000256" key="13">
    <source>
        <dbReference type="PROSITE-ProRule" id="PRU00409"/>
    </source>
</evidence>
<dbReference type="PROSITE" id="PS00866">
    <property type="entry name" value="CPSASE_1"/>
    <property type="match status" value="1"/>
</dbReference>
<dbReference type="SMART" id="SM00878">
    <property type="entry name" value="Biotin_carb_C"/>
    <property type="match status" value="1"/>
</dbReference>
<comment type="subunit">
    <text evidence="4">Acetyl-CoA carboxylase is a heterohexamer of biotin carboxyl carrier protein, biotin carboxylase and the two subunits of carboxyl transferase in a 2:2 complex.</text>
</comment>
<dbReference type="SUPFAM" id="SSF56059">
    <property type="entry name" value="Glutathione synthetase ATP-binding domain-like"/>
    <property type="match status" value="1"/>
</dbReference>
<evidence type="ECO:0000256" key="11">
    <source>
        <dbReference type="ARBA" id="ARBA00033786"/>
    </source>
</evidence>
<keyword evidence="9" id="KW-0809">Transit peptide</keyword>
<dbReference type="Pfam" id="PF00289">
    <property type="entry name" value="Biotin_carb_N"/>
    <property type="match status" value="1"/>
</dbReference>
<reference evidence="17 18" key="1">
    <citation type="submission" date="2018-06" db="EMBL/GenBank/DDBJ databases">
        <authorList>
            <consortium name="Pathogen Informatics"/>
            <person name="Doyle S."/>
        </authorList>
    </citation>
    <scope>NUCLEOTIDE SEQUENCE [LARGE SCALE GENOMIC DNA]</scope>
    <source>
        <strain evidence="17 18">NCTC10526</strain>
    </source>
</reference>
<dbReference type="InterPro" id="IPR005479">
    <property type="entry name" value="CPAse_ATP-bd"/>
</dbReference>
<evidence type="ECO:0000256" key="2">
    <source>
        <dbReference type="ARBA" id="ARBA00003761"/>
    </source>
</evidence>
<dbReference type="Proteomes" id="UP000254123">
    <property type="component" value="Unassembled WGS sequence"/>
</dbReference>